<dbReference type="InterPro" id="IPR000048">
    <property type="entry name" value="IQ_motif_EF-hand-BS"/>
</dbReference>
<dbReference type="PROSITE" id="PS50096">
    <property type="entry name" value="IQ"/>
    <property type="match status" value="1"/>
</dbReference>
<dbReference type="Gene3D" id="1.20.5.190">
    <property type="match status" value="1"/>
</dbReference>
<feature type="region of interest" description="Disordered" evidence="1">
    <location>
        <begin position="530"/>
        <end position="549"/>
    </location>
</feature>
<comment type="caution">
    <text evidence="2">The sequence shown here is derived from an EMBL/GenBank/DDBJ whole genome shotgun (WGS) entry which is preliminary data.</text>
</comment>
<feature type="compositionally biased region" description="Polar residues" evidence="1">
    <location>
        <begin position="530"/>
        <end position="548"/>
    </location>
</feature>
<reference evidence="2" key="1">
    <citation type="submission" date="2021-09" db="EMBL/GenBank/DDBJ databases">
        <authorList>
            <consortium name="AG Swart"/>
            <person name="Singh M."/>
            <person name="Singh A."/>
            <person name="Seah K."/>
            <person name="Emmerich C."/>
        </authorList>
    </citation>
    <scope>NUCLEOTIDE SEQUENCE</scope>
    <source>
        <strain evidence="2">ATCC30299</strain>
    </source>
</reference>
<dbReference type="AlphaFoldDB" id="A0AAU9JUJ7"/>
<accession>A0AAU9JUJ7</accession>
<gene>
    <name evidence="2" type="ORF">BSTOLATCC_MIC43156</name>
</gene>
<sequence>MDKITYKPVHKRYLSLSISPRSRSYYGTVESLSKNCKNFQDNSLQKEVLRKELNSKLNINLQEKHKNVKEKVNYFKSIADKAAFLDSQLLLVKEEMIRLKKESQQMEKSATKIQKVTRGYLIRKKYEDEITEIINKKTINCLGNLRRQNDYMIFGVGLMPDIAAKRIQKLCKIYIFRKKIFRLQNVYEILYEAKVIHAYKTLVPVMQRFHAKVCVMLARQESNKQKRLKEIREKIAIFKIRRFYKKKKLNFRLLRLKVKKWRRQVRLRPMRKKAVMEIFKKVALDAKGELENKAISQENQLTIPQPETIEKSPTPESVDNEDALSAVDSQAEPDEEAIARQKLLKELEELRKAKLKISGITYNCKKLQESRLLPYLIKREANSQQESPTNLFISLPIPDKKVPKLPERSITTKNARKINPFEEPNYMRQTMCFSRRRWDAELIFENEEDEEKSSKTIDMKSIEKISKPTTAFLQKISTPRKWSPENQKIWRPNTQYEPEYIGGIDNPHFMPKLKTFSKISTATHSPSLRTHSNLTEVHTESLTSNNSPENKKFSPFSLTFQGALPELSSFITQYSPSKYRV</sequence>
<dbReference type="Pfam" id="PF00612">
    <property type="entry name" value="IQ"/>
    <property type="match status" value="1"/>
</dbReference>
<evidence type="ECO:0000313" key="2">
    <source>
        <dbReference type="EMBL" id="CAG9327112.1"/>
    </source>
</evidence>
<dbReference type="CDD" id="cd23767">
    <property type="entry name" value="IQCD"/>
    <property type="match status" value="1"/>
</dbReference>
<dbReference type="Proteomes" id="UP001162131">
    <property type="component" value="Unassembled WGS sequence"/>
</dbReference>
<name>A0AAU9JUJ7_9CILI</name>
<keyword evidence="3" id="KW-1185">Reference proteome</keyword>
<proteinExistence type="predicted"/>
<protein>
    <submittedName>
        <fullName evidence="2">Uncharacterized protein</fullName>
    </submittedName>
</protein>
<evidence type="ECO:0000256" key="1">
    <source>
        <dbReference type="SAM" id="MobiDB-lite"/>
    </source>
</evidence>
<evidence type="ECO:0000313" key="3">
    <source>
        <dbReference type="Proteomes" id="UP001162131"/>
    </source>
</evidence>
<dbReference type="EMBL" id="CAJZBQ010000043">
    <property type="protein sequence ID" value="CAG9327112.1"/>
    <property type="molecule type" value="Genomic_DNA"/>
</dbReference>
<dbReference type="SMART" id="SM00015">
    <property type="entry name" value="IQ"/>
    <property type="match status" value="1"/>
</dbReference>
<organism evidence="2 3">
    <name type="scientific">Blepharisma stoltei</name>
    <dbReference type="NCBI Taxonomy" id="1481888"/>
    <lineage>
        <taxon>Eukaryota</taxon>
        <taxon>Sar</taxon>
        <taxon>Alveolata</taxon>
        <taxon>Ciliophora</taxon>
        <taxon>Postciliodesmatophora</taxon>
        <taxon>Heterotrichea</taxon>
        <taxon>Heterotrichida</taxon>
        <taxon>Blepharismidae</taxon>
        <taxon>Blepharisma</taxon>
    </lineage>
</organism>
<feature type="region of interest" description="Disordered" evidence="1">
    <location>
        <begin position="302"/>
        <end position="334"/>
    </location>
</feature>